<feature type="domain" description="VWFA" evidence="2">
    <location>
        <begin position="358"/>
        <end position="540"/>
    </location>
</feature>
<dbReference type="Pfam" id="PF13768">
    <property type="entry name" value="VWA_3"/>
    <property type="match status" value="1"/>
</dbReference>
<dbReference type="PANTHER" id="PTHR45737:SF6">
    <property type="entry name" value="VON WILLEBRAND FACTOR A DOMAIN-CONTAINING PROTEIN 5A"/>
    <property type="match status" value="1"/>
</dbReference>
<dbReference type="Gene3D" id="3.40.50.410">
    <property type="entry name" value="von Willebrand factor, type A domain"/>
    <property type="match status" value="1"/>
</dbReference>
<feature type="region of interest" description="Disordered" evidence="1">
    <location>
        <begin position="1312"/>
        <end position="1349"/>
    </location>
</feature>
<feature type="region of interest" description="Disordered" evidence="1">
    <location>
        <begin position="750"/>
        <end position="790"/>
    </location>
</feature>
<organism evidence="4 5">
    <name type="scientific">Podospora bellae-mahoneyi</name>
    <dbReference type="NCBI Taxonomy" id="2093777"/>
    <lineage>
        <taxon>Eukaryota</taxon>
        <taxon>Fungi</taxon>
        <taxon>Dikarya</taxon>
        <taxon>Ascomycota</taxon>
        <taxon>Pezizomycotina</taxon>
        <taxon>Sordariomycetes</taxon>
        <taxon>Sordariomycetidae</taxon>
        <taxon>Sordariales</taxon>
        <taxon>Podosporaceae</taxon>
        <taxon>Podospora</taxon>
    </lineage>
</organism>
<feature type="compositionally biased region" description="Acidic residues" evidence="1">
    <location>
        <begin position="865"/>
        <end position="875"/>
    </location>
</feature>
<evidence type="ECO:0000259" key="3">
    <source>
        <dbReference type="PROSITE" id="PS51468"/>
    </source>
</evidence>
<dbReference type="InterPro" id="IPR002035">
    <property type="entry name" value="VWF_A"/>
</dbReference>
<comment type="caution">
    <text evidence="4">The sequence shown here is derived from an EMBL/GenBank/DDBJ whole genome shotgun (WGS) entry which is preliminary data.</text>
</comment>
<evidence type="ECO:0000259" key="2">
    <source>
        <dbReference type="PROSITE" id="PS50234"/>
    </source>
</evidence>
<evidence type="ECO:0000313" key="4">
    <source>
        <dbReference type="EMBL" id="KAK4646015.1"/>
    </source>
</evidence>
<accession>A0ABR0FSP6</accession>
<dbReference type="GeneID" id="87895881"/>
<sequence>MFGYRPNRFAGIVSRYDPREPLPAELKNAFHRSNVLQTNLHMPYPRQAFHTHPACAPPLLHSNIPTYTIQEPSLGRNVLPPVSISIEASVIQDTASITVTQLFWNDSDSIIKEAAYTFPLSSGCTVTGFHCRIGHGKVLAGNVKPKEEARAEFQQHVRNRTTGAALLEQDTEEIFTTSLGNLPARTKIRVTVTYITLLKHHFAHRKGITTLTIPTCIASRYGDKPQDYNNAASTSIPEGLTIQIEVVEAGKIASIVSPTHKVTVENRLGTRAASSFADLVGEDTRSSVETALVKLETGSAFLDRDFVLDITTGGPNDETEAPQAWIEKHPTLPNQQALMVTIPPGFTTRTSNPTDQTEILLLADLSGSMIDKLTSLRAAMQFFLKGIPNGRKFNVWCFGSSYKSWQPHSVDYGEASYQSASSWVDTNFHANMGGTELLPAVQAILTARDKRLPTDIIILTDGETWRLDETLEYIRKQRDLTEGGIRFFALGIGPAVSHALVEGIAKVGGGYAEVVREVGEGDWEDRIVSMAEAALMTDHLGPMHLEVNIMRGDGSKQASSILNAEQSPADISTLSPFNRSRIFFLFDSFKSSESITDVTLKADTAHGTKTFHVPVTLLEKPSITIHRLAARSLLNDLERGQSHIHLGSTRPYPGSWDERNRVRKEAEKIGCKWSLVSKWTSFFLKEELCPAEPDDIWCAEGGAEAVDEPGDDLLQSHGPIAGVTMVDSGKTSVPASGLLLVGELVSTPRNSDDLSGIPVGRHLQRPVPPSSSVQSNPMRPPGLQLPRRPSSNRREFLLVEDTNCCALPGNLIFPKMRKSTGVADPEVNTLKKQSDIARGAGASNESPILGSLSGDPPRDPGSIFEFDDTDADDSETNNTSVPDNGSESKFKRRMPYVSGVVPRHRTAIPSEDEWVFDQVLDPKSQEHESIQTQSQCYSIAAEAFCWKPEEDDAIEFPASLPPWAPSSDLPPMDAMLEKLRCGPASPQTSSPTYALVNIEEIPNILAKPAPGPDYNLESEDDQAIDLYTDVYLCKPSPGPLPTDPMYARGAYEEAKAKIEESPEESPEETEKRPKRRRVRDEHERVTQPKSGDNKPWTDNRIISELLRFQSAEGYFARGYSVQTGQINDLHPSIITIPGEEEGQHGEHVILLRDFLEEETTKGPGNLLTKHNKGQHNEVVVLLRDLLGKEITKRLRTLRDKHDKDHMFGKDMALKERILFTIAVWVLLERDFASKRRLWVLMIRKAKSYLGGRIDRRYDAFDEMKAALEGAKIHGYKSRQDSLAAPLYVNARSFEVQFAVSKTVDTAARMTAESEVLEGEQDRDEVGVELEVGTGEAQGNSQAAGKGSVV</sequence>
<evidence type="ECO:0000256" key="1">
    <source>
        <dbReference type="SAM" id="MobiDB-lite"/>
    </source>
</evidence>
<feature type="compositionally biased region" description="Polar residues" evidence="1">
    <location>
        <begin position="876"/>
        <end position="887"/>
    </location>
</feature>
<reference evidence="4 5" key="1">
    <citation type="journal article" date="2023" name="bioRxiv">
        <title>High-quality genome assemblies of four members of thePodospora anserinaspecies complex.</title>
        <authorList>
            <person name="Ament-Velasquez S.L."/>
            <person name="Vogan A.A."/>
            <person name="Wallerman O."/>
            <person name="Hartmann F."/>
            <person name="Gautier V."/>
            <person name="Silar P."/>
            <person name="Giraud T."/>
            <person name="Johannesson H."/>
        </authorList>
    </citation>
    <scope>NUCLEOTIDE SEQUENCE [LARGE SCALE GENOMIC DNA]</scope>
    <source>
        <strain evidence="4 5">CBS 112042</strain>
    </source>
</reference>
<feature type="region of interest" description="Disordered" evidence="1">
    <location>
        <begin position="831"/>
        <end position="890"/>
    </location>
</feature>
<dbReference type="SMART" id="SM00609">
    <property type="entry name" value="VIT"/>
    <property type="match status" value="1"/>
</dbReference>
<dbReference type="InterPro" id="IPR013694">
    <property type="entry name" value="VIT"/>
</dbReference>
<evidence type="ECO:0000313" key="5">
    <source>
        <dbReference type="Proteomes" id="UP001322138"/>
    </source>
</evidence>
<name>A0ABR0FSP6_9PEZI</name>
<dbReference type="PANTHER" id="PTHR45737">
    <property type="entry name" value="VON WILLEBRAND FACTOR A DOMAIN-CONTAINING PROTEIN 5A"/>
    <property type="match status" value="1"/>
</dbReference>
<dbReference type="Pfam" id="PF08487">
    <property type="entry name" value="VIT"/>
    <property type="match status" value="1"/>
</dbReference>
<dbReference type="Proteomes" id="UP001322138">
    <property type="component" value="Unassembled WGS sequence"/>
</dbReference>
<keyword evidence="5" id="KW-1185">Reference proteome</keyword>
<feature type="domain" description="VIT" evidence="3">
    <location>
        <begin position="65"/>
        <end position="196"/>
    </location>
</feature>
<feature type="region of interest" description="Disordered" evidence="1">
    <location>
        <begin position="1054"/>
        <end position="1097"/>
    </location>
</feature>
<dbReference type="SUPFAM" id="SSF53300">
    <property type="entry name" value="vWA-like"/>
    <property type="match status" value="1"/>
</dbReference>
<dbReference type="PROSITE" id="PS50234">
    <property type="entry name" value="VWFA"/>
    <property type="match status" value="1"/>
</dbReference>
<dbReference type="InterPro" id="IPR036465">
    <property type="entry name" value="vWFA_dom_sf"/>
</dbReference>
<dbReference type="RefSeq" id="XP_062734991.1">
    <property type="nucleotide sequence ID" value="XM_062876399.1"/>
</dbReference>
<gene>
    <name evidence="4" type="ORF">QC761_206630</name>
</gene>
<proteinExistence type="predicted"/>
<protein>
    <submittedName>
        <fullName evidence="4">Uncharacterized protein</fullName>
    </submittedName>
</protein>
<feature type="compositionally biased region" description="Basic and acidic residues" evidence="1">
    <location>
        <begin position="1078"/>
        <end position="1097"/>
    </location>
</feature>
<dbReference type="EMBL" id="JAFFGZ010000004">
    <property type="protein sequence ID" value="KAK4646015.1"/>
    <property type="molecule type" value="Genomic_DNA"/>
</dbReference>
<dbReference type="PROSITE" id="PS51468">
    <property type="entry name" value="VIT"/>
    <property type="match status" value="1"/>
</dbReference>